<proteinExistence type="predicted"/>
<comment type="caution">
    <text evidence="3">The sequence shown here is derived from an EMBL/GenBank/DDBJ whole genome shotgun (WGS) entry which is preliminary data.</text>
</comment>
<dbReference type="SUPFAM" id="SSF53474">
    <property type="entry name" value="alpha/beta-Hydrolases"/>
    <property type="match status" value="2"/>
</dbReference>
<evidence type="ECO:0000259" key="2">
    <source>
        <dbReference type="Pfam" id="PF07859"/>
    </source>
</evidence>
<gene>
    <name evidence="3" type="ORF">SLS62_010472</name>
</gene>
<dbReference type="Proteomes" id="UP001320420">
    <property type="component" value="Unassembled WGS sequence"/>
</dbReference>
<sequence>MDKPSILLVPGSFALPVLYEGIVSAVAAHGYETKALHPPSVGLDSGLGREGSLPSMYDDAAFIANEIEKLADDGKEIVAIAHSYGGHPLSECVKGLVKGERQKQGEKGGLVRLAYVSCLVPAVGLSPITLLEGVPVEQRDEVLLNVREALTLSFLLCEDDLVIPATVQRDVIEMIEKESGNKVDVTSHPYYSLIKLAPRLDSFLGVAPTVSLLMTRVVLFCTAKEATSVSKAPEEDCQDGAVQLRRARHHRYFGQALATNGSLLIKYDNRGPGSDFRGFGGLISPEEDRWVFIPESYDASSAQKLPTLFTIHGGGFTIGSPHDNDKWNSSLTRMHDILVIGLNYRKAPWYPFPTGLHDIEALLLAAIADASLPIDRDRVAIGGFSAGGNLALAASQLPSVREHVRLRAAVSLYPVVDYTVPPEAKLAARHYKPLMLGPGSSSATAATTSTNGNADDYLRKMAPFFDWSYLPVGQDLRDPLLSPYLAARSALPPHVFVLGAELDMLAHEAWRLASKLTGGARPVPTLADKVGQEKPAAEGTRLILDDERFSFEHVDADGERSVRWLLVPDQIHGFDVAPPRLHGSEEAFRDAGVKATAYQKLLGEWLFDRAWKQ</sequence>
<dbReference type="GO" id="GO:0016787">
    <property type="term" value="F:hydrolase activity"/>
    <property type="evidence" value="ECO:0007669"/>
    <property type="project" value="UniProtKB-KW"/>
</dbReference>
<keyword evidence="1" id="KW-0378">Hydrolase</keyword>
<accession>A0AAN9UC95</accession>
<dbReference type="EMBL" id="JAKJXP020000131">
    <property type="protein sequence ID" value="KAK7743695.1"/>
    <property type="molecule type" value="Genomic_DNA"/>
</dbReference>
<dbReference type="PANTHER" id="PTHR48081:SF8">
    <property type="entry name" value="ALPHA_BETA HYDROLASE FOLD-3 DOMAIN-CONTAINING PROTEIN-RELATED"/>
    <property type="match status" value="1"/>
</dbReference>
<dbReference type="InterPro" id="IPR013094">
    <property type="entry name" value="AB_hydrolase_3"/>
</dbReference>
<evidence type="ECO:0000313" key="3">
    <source>
        <dbReference type="EMBL" id="KAK7743695.1"/>
    </source>
</evidence>
<feature type="domain" description="Alpha/beta hydrolase fold-3" evidence="2">
    <location>
        <begin position="309"/>
        <end position="522"/>
    </location>
</feature>
<dbReference type="InterPro" id="IPR029058">
    <property type="entry name" value="AB_hydrolase_fold"/>
</dbReference>
<evidence type="ECO:0000313" key="4">
    <source>
        <dbReference type="Proteomes" id="UP001320420"/>
    </source>
</evidence>
<reference evidence="3 4" key="1">
    <citation type="submission" date="2024-02" db="EMBL/GenBank/DDBJ databases">
        <title>De novo assembly and annotation of 12 fungi associated with fruit tree decline syndrome in Ontario, Canada.</title>
        <authorList>
            <person name="Sulman M."/>
            <person name="Ellouze W."/>
            <person name="Ilyukhin E."/>
        </authorList>
    </citation>
    <scope>NUCLEOTIDE SEQUENCE [LARGE SCALE GENOMIC DNA]</scope>
    <source>
        <strain evidence="3 4">M11/M66-122</strain>
    </source>
</reference>
<protein>
    <recommendedName>
        <fullName evidence="2">Alpha/beta hydrolase fold-3 domain-containing protein</fullName>
    </recommendedName>
</protein>
<evidence type="ECO:0000256" key="1">
    <source>
        <dbReference type="ARBA" id="ARBA00022801"/>
    </source>
</evidence>
<dbReference type="Gene3D" id="3.40.50.1820">
    <property type="entry name" value="alpha/beta hydrolase"/>
    <property type="match status" value="2"/>
</dbReference>
<keyword evidence="4" id="KW-1185">Reference proteome</keyword>
<dbReference type="InterPro" id="IPR050300">
    <property type="entry name" value="GDXG_lipolytic_enzyme"/>
</dbReference>
<name>A0AAN9UC95_9PEZI</name>
<dbReference type="AlphaFoldDB" id="A0AAN9UC95"/>
<dbReference type="PANTHER" id="PTHR48081">
    <property type="entry name" value="AB HYDROLASE SUPERFAMILY PROTEIN C4A8.06C"/>
    <property type="match status" value="1"/>
</dbReference>
<organism evidence="3 4">
    <name type="scientific">Diatrype stigma</name>
    <dbReference type="NCBI Taxonomy" id="117547"/>
    <lineage>
        <taxon>Eukaryota</taxon>
        <taxon>Fungi</taxon>
        <taxon>Dikarya</taxon>
        <taxon>Ascomycota</taxon>
        <taxon>Pezizomycotina</taxon>
        <taxon>Sordariomycetes</taxon>
        <taxon>Xylariomycetidae</taxon>
        <taxon>Xylariales</taxon>
        <taxon>Diatrypaceae</taxon>
        <taxon>Diatrype</taxon>
    </lineage>
</organism>
<dbReference type="Pfam" id="PF07859">
    <property type="entry name" value="Abhydrolase_3"/>
    <property type="match status" value="1"/>
</dbReference>